<organism evidence="5 6">
    <name type="scientific">Phytophthora infestans</name>
    <name type="common">Potato late blight agent</name>
    <name type="synonym">Botrytis infestans</name>
    <dbReference type="NCBI Taxonomy" id="4787"/>
    <lineage>
        <taxon>Eukaryota</taxon>
        <taxon>Sar</taxon>
        <taxon>Stramenopiles</taxon>
        <taxon>Oomycota</taxon>
        <taxon>Peronosporomycetes</taxon>
        <taxon>Peronosporales</taxon>
        <taxon>Peronosporaceae</taxon>
        <taxon>Phytophthora</taxon>
    </lineage>
</organism>
<dbReference type="GO" id="GO:0004803">
    <property type="term" value="F:transposase activity"/>
    <property type="evidence" value="ECO:0007669"/>
    <property type="project" value="InterPro"/>
</dbReference>
<sequence length="519" mass="58110">MQSIAKHGSNSFEGPPDYGGVPFTLKASDLTAAISMGILHSNVPVQQTDATAADYGVAYNLRDNIGNEFHASQRAIQDLCKEFSQTCGFQLKVSSFSAKRNGSGNAKYVCKKLNRQQFYDKDAPEETIYCPFFFNVSGVEGFWKVTQANFCHNHVKHVGFSSRPVAEGSVPLLVKNKRNTTQNVEELARLVETEMLPHYEGKLARVKGTSIAEFLKGKGFTSGPTAISRVKQGIEANNELMTEKNPGSFYKFEKEADGTFKRACFFPNIGIRVVTMGRRLYGVDGAHLKGEMNNYGDFLVATAKDYDNHIVPFGFSIVLVEIIDNWLWFLQAMKQALIDIVRFTLISDRQKGLLSAVPTVFPEAGHRFCLRHIKRNINSKGISLTGKERGLINDMARSDCENDYKLFEKQLASTKPGAVEYLRGIDKKHWVKYAFQEHFKLPTYNETALNLAEQSNNWIGDECRSAKPLEAFGIYFRNLSELVSDRRQMAANWLTKAPGSQLVPTLSAERKKLAIFGGQ</sequence>
<gene>
    <name evidence="5" type="ORF">GN958_ATG03501</name>
</gene>
<dbReference type="PANTHER" id="PTHR31973">
    <property type="entry name" value="POLYPROTEIN, PUTATIVE-RELATED"/>
    <property type="match status" value="1"/>
</dbReference>
<dbReference type="PANTHER" id="PTHR31973:SF187">
    <property type="entry name" value="MUTATOR TRANSPOSASE MUDRA PROTEIN"/>
    <property type="match status" value="1"/>
</dbReference>
<comment type="caution">
    <text evidence="5">The sequence shown here is derived from an EMBL/GenBank/DDBJ whole genome shotgun (WGS) entry which is preliminary data.</text>
</comment>
<keyword evidence="3" id="KW-0233">DNA recombination</keyword>
<evidence type="ECO:0000256" key="1">
    <source>
        <dbReference type="ARBA" id="ARBA00022578"/>
    </source>
</evidence>
<name>A0A8S9V5B7_PHYIN</name>
<dbReference type="PROSITE" id="PS01007">
    <property type="entry name" value="TRANSPOSASE_MUTATOR"/>
    <property type="match status" value="1"/>
</dbReference>
<keyword evidence="1" id="KW-0815">Transposition</keyword>
<evidence type="ECO:0000256" key="2">
    <source>
        <dbReference type="ARBA" id="ARBA00023125"/>
    </source>
</evidence>
<protein>
    <submittedName>
        <fullName evidence="5">MULE transposase domain-containing protein</fullName>
    </submittedName>
</protein>
<dbReference type="EMBL" id="JAACNO010000482">
    <property type="protein sequence ID" value="KAF4147307.1"/>
    <property type="molecule type" value="Genomic_DNA"/>
</dbReference>
<dbReference type="Pfam" id="PF10551">
    <property type="entry name" value="MULE"/>
    <property type="match status" value="1"/>
</dbReference>
<evidence type="ECO:0000313" key="6">
    <source>
        <dbReference type="Proteomes" id="UP000704712"/>
    </source>
</evidence>
<dbReference type="AlphaFoldDB" id="A0A8S9V5B7"/>
<proteinExistence type="predicted"/>
<keyword evidence="2" id="KW-0238">DNA-binding</keyword>
<evidence type="ECO:0000313" key="5">
    <source>
        <dbReference type="EMBL" id="KAF4147307.1"/>
    </source>
</evidence>
<accession>A0A8S9V5B7</accession>
<reference evidence="5" key="1">
    <citation type="submission" date="2020-03" db="EMBL/GenBank/DDBJ databases">
        <title>Hybrid Assembly of Korean Phytophthora infestans isolates.</title>
        <authorList>
            <person name="Prokchorchik M."/>
            <person name="Lee Y."/>
            <person name="Seo J."/>
            <person name="Cho J.-H."/>
            <person name="Park Y.-E."/>
            <person name="Jang D.-C."/>
            <person name="Im J.-S."/>
            <person name="Choi J.-G."/>
            <person name="Park H.-J."/>
            <person name="Lee G.-B."/>
            <person name="Lee Y.-G."/>
            <person name="Hong S.-Y."/>
            <person name="Cho K."/>
            <person name="Sohn K.H."/>
        </authorList>
    </citation>
    <scope>NUCLEOTIDE SEQUENCE</scope>
    <source>
        <strain evidence="5">KR_2_A2</strain>
    </source>
</reference>
<dbReference type="Proteomes" id="UP000704712">
    <property type="component" value="Unassembled WGS sequence"/>
</dbReference>
<feature type="domain" description="MULE transposase" evidence="4">
    <location>
        <begin position="283"/>
        <end position="376"/>
    </location>
</feature>
<evidence type="ECO:0000259" key="4">
    <source>
        <dbReference type="Pfam" id="PF10551"/>
    </source>
</evidence>
<dbReference type="GO" id="GO:0003677">
    <property type="term" value="F:DNA binding"/>
    <property type="evidence" value="ECO:0007669"/>
    <property type="project" value="UniProtKB-KW"/>
</dbReference>
<dbReference type="InterPro" id="IPR001207">
    <property type="entry name" value="Transposase_mutator"/>
</dbReference>
<dbReference type="InterPro" id="IPR018289">
    <property type="entry name" value="MULE_transposase_dom"/>
</dbReference>
<evidence type="ECO:0000256" key="3">
    <source>
        <dbReference type="ARBA" id="ARBA00023172"/>
    </source>
</evidence>
<dbReference type="GO" id="GO:0006313">
    <property type="term" value="P:DNA transposition"/>
    <property type="evidence" value="ECO:0007669"/>
    <property type="project" value="InterPro"/>
</dbReference>